<reference evidence="1 2" key="1">
    <citation type="submission" date="2018-03" db="EMBL/GenBank/DDBJ databases">
        <title>Aeromonas veronii whole genome sequencing and analysis.</title>
        <authorList>
            <person name="Xie H."/>
            <person name="Liu T."/>
            <person name="Wang K."/>
        </authorList>
    </citation>
    <scope>NUCLEOTIDE SEQUENCE [LARGE SCALE GENOMIC DNA]</scope>
    <source>
        <strain evidence="1 2">XH.VA.1</strain>
    </source>
</reference>
<sequence length="82" mass="9269">MNVEIKLSIEWWLPTEGGNEAVPEGYKDVLMEAAKERVFAMVKDGYREGELNETAVLGLDGEPEDGLEFQGYWRSEETVSND</sequence>
<protein>
    <submittedName>
        <fullName evidence="1">Uncharacterized protein</fullName>
    </submittedName>
</protein>
<dbReference type="AlphaFoldDB" id="A0A2T4MWU7"/>
<comment type="caution">
    <text evidence="1">The sequence shown here is derived from an EMBL/GenBank/DDBJ whole genome shotgun (WGS) entry which is preliminary data.</text>
</comment>
<dbReference type="RefSeq" id="WP_107684660.1">
    <property type="nucleotide sequence ID" value="NZ_PZKL01000045.1"/>
</dbReference>
<gene>
    <name evidence="1" type="ORF">DAA48_21600</name>
</gene>
<dbReference type="EMBL" id="PZKL01000045">
    <property type="protein sequence ID" value="PTH79035.1"/>
    <property type="molecule type" value="Genomic_DNA"/>
</dbReference>
<dbReference type="Proteomes" id="UP000241986">
    <property type="component" value="Unassembled WGS sequence"/>
</dbReference>
<accession>A0A2T4MWU7</accession>
<evidence type="ECO:0000313" key="1">
    <source>
        <dbReference type="EMBL" id="PTH79035.1"/>
    </source>
</evidence>
<proteinExistence type="predicted"/>
<organism evidence="1 2">
    <name type="scientific">Aeromonas veronii</name>
    <dbReference type="NCBI Taxonomy" id="654"/>
    <lineage>
        <taxon>Bacteria</taxon>
        <taxon>Pseudomonadati</taxon>
        <taxon>Pseudomonadota</taxon>
        <taxon>Gammaproteobacteria</taxon>
        <taxon>Aeromonadales</taxon>
        <taxon>Aeromonadaceae</taxon>
        <taxon>Aeromonas</taxon>
    </lineage>
</organism>
<evidence type="ECO:0000313" key="2">
    <source>
        <dbReference type="Proteomes" id="UP000241986"/>
    </source>
</evidence>
<name>A0A2T4MWU7_AERVE</name>